<proteinExistence type="predicted"/>
<protein>
    <submittedName>
        <fullName evidence="2">Uncharacterized protein</fullName>
    </submittedName>
</protein>
<dbReference type="KEGG" id="ehx:EMIHUDRAFT_119772"/>
<dbReference type="AlphaFoldDB" id="A0A0D3IQY1"/>
<feature type="signal peptide" evidence="1">
    <location>
        <begin position="1"/>
        <end position="16"/>
    </location>
</feature>
<evidence type="ECO:0000313" key="2">
    <source>
        <dbReference type="EnsemblProtists" id="EOD13666"/>
    </source>
</evidence>
<sequence length="174" mass="18573">MLLAVPALSTSAFVSAQRPALCGRARTCSPSLKSESDRYSFADPTVILNSFFKKTPALGAQKYYTGLQTDATTGAEPRPAEPAAEEALDLVSDSCIDWGALSPREVAAAFVMLKGGRKQEAESLLVSVLAELRQMRDASQAWAADDEAEVSAAFFDGGRKPESDPSKAKYYTGL</sequence>
<evidence type="ECO:0000256" key="1">
    <source>
        <dbReference type="SAM" id="SignalP"/>
    </source>
</evidence>
<reference evidence="2" key="2">
    <citation type="submission" date="2024-10" db="UniProtKB">
        <authorList>
            <consortium name="EnsemblProtists"/>
        </authorList>
    </citation>
    <scope>IDENTIFICATION</scope>
</reference>
<organism evidence="2 3">
    <name type="scientific">Emiliania huxleyi (strain CCMP1516)</name>
    <dbReference type="NCBI Taxonomy" id="280463"/>
    <lineage>
        <taxon>Eukaryota</taxon>
        <taxon>Haptista</taxon>
        <taxon>Haptophyta</taxon>
        <taxon>Prymnesiophyceae</taxon>
        <taxon>Isochrysidales</taxon>
        <taxon>Noelaerhabdaceae</taxon>
        <taxon>Emiliania</taxon>
    </lineage>
</organism>
<evidence type="ECO:0000313" key="3">
    <source>
        <dbReference type="Proteomes" id="UP000013827"/>
    </source>
</evidence>
<feature type="chain" id="PRO_5044291179" evidence="1">
    <location>
        <begin position="17"/>
        <end position="174"/>
    </location>
</feature>
<dbReference type="Proteomes" id="UP000013827">
    <property type="component" value="Unassembled WGS sequence"/>
</dbReference>
<keyword evidence="1" id="KW-0732">Signal</keyword>
<name>A0A0D3IQY1_EMIH1</name>
<dbReference type="HOGENOM" id="CLU_1698785_0_0_1"/>
<accession>A0A0D3IQY1</accession>
<reference evidence="3" key="1">
    <citation type="journal article" date="2013" name="Nature">
        <title>Pan genome of the phytoplankton Emiliania underpins its global distribution.</title>
        <authorList>
            <person name="Read B.A."/>
            <person name="Kegel J."/>
            <person name="Klute M.J."/>
            <person name="Kuo A."/>
            <person name="Lefebvre S.C."/>
            <person name="Maumus F."/>
            <person name="Mayer C."/>
            <person name="Miller J."/>
            <person name="Monier A."/>
            <person name="Salamov A."/>
            <person name="Young J."/>
            <person name="Aguilar M."/>
            <person name="Claverie J.M."/>
            <person name="Frickenhaus S."/>
            <person name="Gonzalez K."/>
            <person name="Herman E.K."/>
            <person name="Lin Y.C."/>
            <person name="Napier J."/>
            <person name="Ogata H."/>
            <person name="Sarno A.F."/>
            <person name="Shmutz J."/>
            <person name="Schroeder D."/>
            <person name="de Vargas C."/>
            <person name="Verret F."/>
            <person name="von Dassow P."/>
            <person name="Valentin K."/>
            <person name="Van de Peer Y."/>
            <person name="Wheeler G."/>
            <person name="Dacks J.B."/>
            <person name="Delwiche C.F."/>
            <person name="Dyhrman S.T."/>
            <person name="Glockner G."/>
            <person name="John U."/>
            <person name="Richards T."/>
            <person name="Worden A.Z."/>
            <person name="Zhang X."/>
            <person name="Grigoriev I.V."/>
            <person name="Allen A.E."/>
            <person name="Bidle K."/>
            <person name="Borodovsky M."/>
            <person name="Bowler C."/>
            <person name="Brownlee C."/>
            <person name="Cock J.M."/>
            <person name="Elias M."/>
            <person name="Gladyshev V.N."/>
            <person name="Groth M."/>
            <person name="Guda C."/>
            <person name="Hadaegh A."/>
            <person name="Iglesias-Rodriguez M.D."/>
            <person name="Jenkins J."/>
            <person name="Jones B.M."/>
            <person name="Lawson T."/>
            <person name="Leese F."/>
            <person name="Lindquist E."/>
            <person name="Lobanov A."/>
            <person name="Lomsadze A."/>
            <person name="Malik S.B."/>
            <person name="Marsh M.E."/>
            <person name="Mackinder L."/>
            <person name="Mock T."/>
            <person name="Mueller-Roeber B."/>
            <person name="Pagarete A."/>
            <person name="Parker M."/>
            <person name="Probert I."/>
            <person name="Quesneville H."/>
            <person name="Raines C."/>
            <person name="Rensing S.A."/>
            <person name="Riano-Pachon D.M."/>
            <person name="Richier S."/>
            <person name="Rokitta S."/>
            <person name="Shiraiwa Y."/>
            <person name="Soanes D.M."/>
            <person name="van der Giezen M."/>
            <person name="Wahlund T.M."/>
            <person name="Williams B."/>
            <person name="Wilson W."/>
            <person name="Wolfe G."/>
            <person name="Wurch L.L."/>
        </authorList>
    </citation>
    <scope>NUCLEOTIDE SEQUENCE</scope>
</reference>
<keyword evidence="3" id="KW-1185">Reference proteome</keyword>
<dbReference type="EnsemblProtists" id="EOD13666">
    <property type="protein sequence ID" value="EOD13666"/>
    <property type="gene ID" value="EMIHUDRAFT_119772"/>
</dbReference>
<dbReference type="RefSeq" id="XP_005766095.1">
    <property type="nucleotide sequence ID" value="XM_005766038.1"/>
</dbReference>
<dbReference type="GeneID" id="17259814"/>
<dbReference type="PaxDb" id="2903-EOD13666"/>